<feature type="domain" description="C2H2-type" evidence="8">
    <location>
        <begin position="35"/>
        <end position="64"/>
    </location>
</feature>
<evidence type="ECO:0000313" key="9">
    <source>
        <dbReference type="EMBL" id="WAR18159.1"/>
    </source>
</evidence>
<evidence type="ECO:0000256" key="3">
    <source>
        <dbReference type="ARBA" id="ARBA00022737"/>
    </source>
</evidence>
<dbReference type="EMBL" id="CP111021">
    <property type="protein sequence ID" value="WAR18159.1"/>
    <property type="molecule type" value="Genomic_DNA"/>
</dbReference>
<reference evidence="9" key="1">
    <citation type="submission" date="2022-11" db="EMBL/GenBank/DDBJ databases">
        <title>Centuries of genome instability and evolution in soft-shell clam transmissible cancer (bioRxiv).</title>
        <authorList>
            <person name="Hart S.F.M."/>
            <person name="Yonemitsu M.A."/>
            <person name="Giersch R.M."/>
            <person name="Beal B.F."/>
            <person name="Arriagada G."/>
            <person name="Davis B.W."/>
            <person name="Ostrander E.A."/>
            <person name="Goff S.P."/>
            <person name="Metzger M.J."/>
        </authorList>
    </citation>
    <scope>NUCLEOTIDE SEQUENCE</scope>
    <source>
        <strain evidence="9">MELC-2E11</strain>
        <tissue evidence="9">Siphon/mantle</tissue>
    </source>
</reference>
<evidence type="ECO:0000256" key="5">
    <source>
        <dbReference type="ARBA" id="ARBA00022833"/>
    </source>
</evidence>
<sequence length="106" mass="12437">MSKQGNKPCQQCGKLFPSNAKLKRHLVIHTGEKPFRCHVCQKRFNDKSNLKSHMATHVNTLRRPSVQQAMSILRKSVREYVQFETTHLGSHRRKTIRVPNMWETIQ</sequence>
<dbReference type="Proteomes" id="UP001164746">
    <property type="component" value="Chromosome 10"/>
</dbReference>
<evidence type="ECO:0000256" key="6">
    <source>
        <dbReference type="ARBA" id="ARBA00023242"/>
    </source>
</evidence>
<organism evidence="9 10">
    <name type="scientific">Mya arenaria</name>
    <name type="common">Soft-shell clam</name>
    <dbReference type="NCBI Taxonomy" id="6604"/>
    <lineage>
        <taxon>Eukaryota</taxon>
        <taxon>Metazoa</taxon>
        <taxon>Spiralia</taxon>
        <taxon>Lophotrochozoa</taxon>
        <taxon>Mollusca</taxon>
        <taxon>Bivalvia</taxon>
        <taxon>Autobranchia</taxon>
        <taxon>Heteroconchia</taxon>
        <taxon>Euheterodonta</taxon>
        <taxon>Imparidentia</taxon>
        <taxon>Neoheterodontei</taxon>
        <taxon>Myida</taxon>
        <taxon>Myoidea</taxon>
        <taxon>Myidae</taxon>
        <taxon>Mya</taxon>
    </lineage>
</organism>
<keyword evidence="4 7" id="KW-0863">Zinc-finger</keyword>
<keyword evidence="3" id="KW-0677">Repeat</keyword>
<comment type="subcellular location">
    <subcellularLocation>
        <location evidence="1">Nucleus</location>
    </subcellularLocation>
</comment>
<gene>
    <name evidence="9" type="ORF">MAR_032753</name>
</gene>
<protein>
    <submittedName>
        <fullName evidence="9">SALL3-like protein</fullName>
    </submittedName>
</protein>
<dbReference type="PANTHER" id="PTHR24394">
    <property type="entry name" value="ZINC FINGER PROTEIN"/>
    <property type="match status" value="1"/>
</dbReference>
<evidence type="ECO:0000259" key="8">
    <source>
        <dbReference type="PROSITE" id="PS50157"/>
    </source>
</evidence>
<dbReference type="SUPFAM" id="SSF57667">
    <property type="entry name" value="beta-beta-alpha zinc fingers"/>
    <property type="match status" value="1"/>
</dbReference>
<evidence type="ECO:0000256" key="2">
    <source>
        <dbReference type="ARBA" id="ARBA00022723"/>
    </source>
</evidence>
<dbReference type="Pfam" id="PF00096">
    <property type="entry name" value="zf-C2H2"/>
    <property type="match status" value="2"/>
</dbReference>
<dbReference type="InterPro" id="IPR036236">
    <property type="entry name" value="Znf_C2H2_sf"/>
</dbReference>
<evidence type="ECO:0000256" key="1">
    <source>
        <dbReference type="ARBA" id="ARBA00004123"/>
    </source>
</evidence>
<feature type="domain" description="C2H2-type" evidence="8">
    <location>
        <begin position="7"/>
        <end position="34"/>
    </location>
</feature>
<dbReference type="InterPro" id="IPR013087">
    <property type="entry name" value="Znf_C2H2_type"/>
</dbReference>
<dbReference type="PANTHER" id="PTHR24394:SF44">
    <property type="entry name" value="ZINC FINGER PROTEIN 271-LIKE"/>
    <property type="match status" value="1"/>
</dbReference>
<evidence type="ECO:0000313" key="10">
    <source>
        <dbReference type="Proteomes" id="UP001164746"/>
    </source>
</evidence>
<keyword evidence="6" id="KW-0539">Nucleus</keyword>
<keyword evidence="2" id="KW-0479">Metal-binding</keyword>
<keyword evidence="10" id="KW-1185">Reference proteome</keyword>
<dbReference type="SMART" id="SM00355">
    <property type="entry name" value="ZnF_C2H2"/>
    <property type="match status" value="2"/>
</dbReference>
<dbReference type="Gene3D" id="3.30.160.60">
    <property type="entry name" value="Classic Zinc Finger"/>
    <property type="match status" value="2"/>
</dbReference>
<evidence type="ECO:0000256" key="7">
    <source>
        <dbReference type="PROSITE-ProRule" id="PRU00042"/>
    </source>
</evidence>
<keyword evidence="5" id="KW-0862">Zinc</keyword>
<proteinExistence type="predicted"/>
<accession>A0ABY7FAJ4</accession>
<name>A0ABY7FAJ4_MYAAR</name>
<dbReference type="PROSITE" id="PS50157">
    <property type="entry name" value="ZINC_FINGER_C2H2_2"/>
    <property type="match status" value="2"/>
</dbReference>
<evidence type="ECO:0000256" key="4">
    <source>
        <dbReference type="ARBA" id="ARBA00022771"/>
    </source>
</evidence>
<dbReference type="PROSITE" id="PS00028">
    <property type="entry name" value="ZINC_FINGER_C2H2_1"/>
    <property type="match status" value="2"/>
</dbReference>